<dbReference type="Pfam" id="PF00589">
    <property type="entry name" value="Phage_integrase"/>
    <property type="match status" value="1"/>
</dbReference>
<feature type="domain" description="Tyr recombinase" evidence="2">
    <location>
        <begin position="169"/>
        <end position="387"/>
    </location>
</feature>
<evidence type="ECO:0000313" key="4">
    <source>
        <dbReference type="Proteomes" id="UP000027604"/>
    </source>
</evidence>
<keyword evidence="1" id="KW-0233">DNA recombination</keyword>
<proteinExistence type="predicted"/>
<keyword evidence="4" id="KW-1185">Reference proteome</keyword>
<evidence type="ECO:0000259" key="2">
    <source>
        <dbReference type="PROSITE" id="PS51898"/>
    </source>
</evidence>
<dbReference type="GO" id="GO:0006310">
    <property type="term" value="P:DNA recombination"/>
    <property type="evidence" value="ECO:0007669"/>
    <property type="project" value="UniProtKB-KW"/>
</dbReference>
<accession>W0UYT0</accession>
<dbReference type="AlphaFoldDB" id="W0UYT0"/>
<dbReference type="RefSeq" id="WP_038487609.1">
    <property type="nucleotide sequence ID" value="NZ_BCTH01000060.1"/>
</dbReference>
<dbReference type="CDD" id="cd00397">
    <property type="entry name" value="DNA_BRE_C"/>
    <property type="match status" value="1"/>
</dbReference>
<dbReference type="InterPro" id="IPR013762">
    <property type="entry name" value="Integrase-like_cat_sf"/>
</dbReference>
<dbReference type="Proteomes" id="UP000027604">
    <property type="component" value="Chromosome I"/>
</dbReference>
<dbReference type="STRING" id="1349767.GJA_135"/>
<reference evidence="3 4" key="1">
    <citation type="journal article" date="2015" name="Genome Announc.">
        <title>Genome Sequence of Mushroom Soft-Rot Pathogen Janthinobacterium agaricidamnosum.</title>
        <authorList>
            <person name="Graupner K."/>
            <person name="Lackner G."/>
            <person name="Hertweck C."/>
        </authorList>
    </citation>
    <scope>NUCLEOTIDE SEQUENCE [LARGE SCALE GENOMIC DNA]</scope>
    <source>
        <strain evidence="4">NBRC 102515 / DSM 9628</strain>
    </source>
</reference>
<dbReference type="SUPFAM" id="SSF56349">
    <property type="entry name" value="DNA breaking-rejoining enzymes"/>
    <property type="match status" value="1"/>
</dbReference>
<dbReference type="GO" id="GO:0003677">
    <property type="term" value="F:DNA binding"/>
    <property type="evidence" value="ECO:0007669"/>
    <property type="project" value="InterPro"/>
</dbReference>
<name>W0UYT0_9BURK</name>
<dbReference type="EMBL" id="HG322949">
    <property type="protein sequence ID" value="CDG80801.1"/>
    <property type="molecule type" value="Genomic_DNA"/>
</dbReference>
<evidence type="ECO:0000313" key="3">
    <source>
        <dbReference type="EMBL" id="CDG80801.1"/>
    </source>
</evidence>
<gene>
    <name evidence="3" type="ORF">GJA_135</name>
</gene>
<dbReference type="InterPro" id="IPR011010">
    <property type="entry name" value="DNA_brk_join_enz"/>
</dbReference>
<evidence type="ECO:0000256" key="1">
    <source>
        <dbReference type="ARBA" id="ARBA00023172"/>
    </source>
</evidence>
<dbReference type="eggNOG" id="COG0582">
    <property type="taxonomic scope" value="Bacteria"/>
</dbReference>
<sequence>MTSSLAKTNDSATGLVLRLPETVFTKSGIAFRPNEDIWDWTDGPFRIYLNFRKIDLPATVPCESLKHTLLVFAKRNSASYLTNLFSAFVHFLALRAGSPPLKSVSAAEVSNYAARLEDQQKWRVGTLNVLLQKWVALGLTGVEPDCAQYLRERRKPGNDKGAAVRTRDPVEGPFSEAEYSALYKAVDVAYGMGELPQWVAVLTRLLFACGGRISQYVSLKVMDLTANNGSFVLNLPQAKTREAHSRVSFKKFDLSPQTGRLVVEYIEHLRCQGHGPDAAFFPEAVVMKWGPRKERRSEGDLFFGHCVRASLSTVFSNALRPIAPPTERLQFEPIPVSTRRFRYTYGTRLAEEGASKAIIADRLGHVDLQNVDVYFEASPKIVENIDKAMDAQLAPLAHAFRGRLVEDEEHSTHKGAPGSRIIDFRIAKAPIGSCGGKGQGCAFNKPVACYTCFKFEPWLDAPHEKVLHRLHAERERWVSDERLAAINDDAVRAVQEVMAECAQVREQRRRGASE</sequence>
<dbReference type="KEGG" id="jag:GJA_135"/>
<dbReference type="InterPro" id="IPR002104">
    <property type="entry name" value="Integrase_catalytic"/>
</dbReference>
<dbReference type="PROSITE" id="PS51898">
    <property type="entry name" value="TYR_RECOMBINASE"/>
    <property type="match status" value="1"/>
</dbReference>
<dbReference type="InterPro" id="IPR048120">
    <property type="entry name" value="Integrase-like"/>
</dbReference>
<dbReference type="NCBIfam" id="NF041502">
    <property type="entry name" value="integrase_1"/>
    <property type="match status" value="1"/>
</dbReference>
<dbReference type="OrthoDB" id="8368662at2"/>
<dbReference type="Gene3D" id="1.10.443.10">
    <property type="entry name" value="Intergrase catalytic core"/>
    <property type="match status" value="1"/>
</dbReference>
<dbReference type="PATRIC" id="fig|1349767.4.peg.3516"/>
<dbReference type="HOGENOM" id="CLU_037605_1_0_4"/>
<dbReference type="GO" id="GO:0015074">
    <property type="term" value="P:DNA integration"/>
    <property type="evidence" value="ECO:0007669"/>
    <property type="project" value="InterPro"/>
</dbReference>
<protein>
    <submittedName>
        <fullName evidence="3">Phage integrase family protein</fullName>
    </submittedName>
</protein>
<organism evidence="3 4">
    <name type="scientific">Janthinobacterium agaricidamnosum NBRC 102515 = DSM 9628</name>
    <dbReference type="NCBI Taxonomy" id="1349767"/>
    <lineage>
        <taxon>Bacteria</taxon>
        <taxon>Pseudomonadati</taxon>
        <taxon>Pseudomonadota</taxon>
        <taxon>Betaproteobacteria</taxon>
        <taxon>Burkholderiales</taxon>
        <taxon>Oxalobacteraceae</taxon>
        <taxon>Janthinobacterium</taxon>
    </lineage>
</organism>